<evidence type="ECO:0000313" key="1">
    <source>
        <dbReference type="EMBL" id="KAF7290745.1"/>
    </source>
</evidence>
<dbReference type="InterPro" id="IPR032675">
    <property type="entry name" value="LRR_dom_sf"/>
</dbReference>
<evidence type="ECO:0000313" key="2">
    <source>
        <dbReference type="Proteomes" id="UP000636479"/>
    </source>
</evidence>
<proteinExistence type="predicted"/>
<dbReference type="RefSeq" id="XP_037214105.1">
    <property type="nucleotide sequence ID" value="XM_037369607.1"/>
</dbReference>
<dbReference type="SUPFAM" id="SSF52047">
    <property type="entry name" value="RNI-like"/>
    <property type="match status" value="1"/>
</dbReference>
<reference evidence="1" key="1">
    <citation type="submission" date="2020-05" db="EMBL/GenBank/DDBJ databases">
        <title>Mycena genomes resolve the evolution of fungal bioluminescence.</title>
        <authorList>
            <person name="Tsai I.J."/>
        </authorList>
    </citation>
    <scope>NUCLEOTIDE SEQUENCE</scope>
    <source>
        <strain evidence="1">171206Taipei</strain>
    </source>
</reference>
<dbReference type="OrthoDB" id="2941590at2759"/>
<sequence length="562" mass="63479">MHRCLAILEILENIFSYFSSHYAGDIPTLAALARTCKAFMGPALDVLWYQQGSLENALKCLPDDCWKRTTVHEELAGSRRSWQTIKFTRNLTQQDWEHAQKYLCRVKQLDLPHGWNLPGPMAHIHLLEPIERSLPGRRLFPNIRHLSWKPSDRYLSAAQSTRWLRLFVGPNLRSLEVHGNTLKTASDIHLLASLDIPLAHLHNLVILLCNDHYDSVICTSSELASKLGQIKKLTLPAINAVALNHLSLLPNLSQLTLTQPQIDDIGVPASPLPLDPQPFAALSRLDLRNCRAAFAVDLINSARLWKLAHLEVNSCFPELQRDLDALYVAAGSRCTTDNLRILCLGPPEDETINDPATNEPRENYALTGLSLVPLFKFSNLHYADLQPPAGFLIDDDTISKLARSWPLVEYLTLRSGSAIQARPLTTIRALRTFAKHCKLLVGLSIPVDASDVPDFDTYSQRRITQSNLTHVNMGISPIADPSAVARFLSGHFPCLDYVETLNDRRWSDQYHRIMERGEEEETERSYHVLWTEVSKMLSLCQAVRQEEQFWAEKQGAETSRTT</sequence>
<dbReference type="GeneID" id="59352123"/>
<accession>A0A8H6S1Y9</accession>
<dbReference type="AlphaFoldDB" id="A0A8H6S1Y9"/>
<keyword evidence="2" id="KW-1185">Reference proteome</keyword>
<comment type="caution">
    <text evidence="1">The sequence shown here is derived from an EMBL/GenBank/DDBJ whole genome shotgun (WGS) entry which is preliminary data.</text>
</comment>
<name>A0A8H6S1Y9_9AGAR</name>
<organism evidence="1 2">
    <name type="scientific">Mycena indigotica</name>
    <dbReference type="NCBI Taxonomy" id="2126181"/>
    <lineage>
        <taxon>Eukaryota</taxon>
        <taxon>Fungi</taxon>
        <taxon>Dikarya</taxon>
        <taxon>Basidiomycota</taxon>
        <taxon>Agaricomycotina</taxon>
        <taxon>Agaricomycetes</taxon>
        <taxon>Agaricomycetidae</taxon>
        <taxon>Agaricales</taxon>
        <taxon>Marasmiineae</taxon>
        <taxon>Mycenaceae</taxon>
        <taxon>Mycena</taxon>
    </lineage>
</organism>
<dbReference type="Proteomes" id="UP000636479">
    <property type="component" value="Unassembled WGS sequence"/>
</dbReference>
<gene>
    <name evidence="1" type="ORF">MIND_01315200</name>
</gene>
<evidence type="ECO:0008006" key="3">
    <source>
        <dbReference type="Google" id="ProtNLM"/>
    </source>
</evidence>
<dbReference type="Gene3D" id="3.80.10.10">
    <property type="entry name" value="Ribonuclease Inhibitor"/>
    <property type="match status" value="1"/>
</dbReference>
<dbReference type="EMBL" id="JACAZF010000014">
    <property type="protein sequence ID" value="KAF7290745.1"/>
    <property type="molecule type" value="Genomic_DNA"/>
</dbReference>
<protein>
    <recommendedName>
        <fullName evidence="3">F-box domain-containing protein</fullName>
    </recommendedName>
</protein>